<keyword evidence="3" id="KW-1185">Reference proteome</keyword>
<dbReference type="EMBL" id="JAULSR010000005">
    <property type="protein sequence ID" value="KAK0617969.1"/>
    <property type="molecule type" value="Genomic_DNA"/>
</dbReference>
<organism evidence="2 3">
    <name type="scientific">Bombardia bombarda</name>
    <dbReference type="NCBI Taxonomy" id="252184"/>
    <lineage>
        <taxon>Eukaryota</taxon>
        <taxon>Fungi</taxon>
        <taxon>Dikarya</taxon>
        <taxon>Ascomycota</taxon>
        <taxon>Pezizomycotina</taxon>
        <taxon>Sordariomycetes</taxon>
        <taxon>Sordariomycetidae</taxon>
        <taxon>Sordariales</taxon>
        <taxon>Lasiosphaeriaceae</taxon>
        <taxon>Bombardia</taxon>
    </lineage>
</organism>
<dbReference type="AlphaFoldDB" id="A0AA39WM73"/>
<keyword evidence="1" id="KW-0732">Signal</keyword>
<evidence type="ECO:0000313" key="3">
    <source>
        <dbReference type="Proteomes" id="UP001174934"/>
    </source>
</evidence>
<proteinExistence type="predicted"/>
<gene>
    <name evidence="2" type="ORF">B0T17DRAFT_318012</name>
</gene>
<protein>
    <submittedName>
        <fullName evidence="2">Uncharacterized protein</fullName>
    </submittedName>
</protein>
<reference evidence="2" key="1">
    <citation type="submission" date="2023-06" db="EMBL/GenBank/DDBJ databases">
        <title>Genome-scale phylogeny and comparative genomics of the fungal order Sordariales.</title>
        <authorList>
            <consortium name="Lawrence Berkeley National Laboratory"/>
            <person name="Hensen N."/>
            <person name="Bonometti L."/>
            <person name="Westerberg I."/>
            <person name="Brannstrom I.O."/>
            <person name="Guillou S."/>
            <person name="Cros-Aarteil S."/>
            <person name="Calhoun S."/>
            <person name="Haridas S."/>
            <person name="Kuo A."/>
            <person name="Mondo S."/>
            <person name="Pangilinan J."/>
            <person name="Riley R."/>
            <person name="LaButti K."/>
            <person name="Andreopoulos B."/>
            <person name="Lipzen A."/>
            <person name="Chen C."/>
            <person name="Yanf M."/>
            <person name="Daum C."/>
            <person name="Ng V."/>
            <person name="Clum A."/>
            <person name="Steindorff A."/>
            <person name="Ohm R."/>
            <person name="Martin F."/>
            <person name="Silar P."/>
            <person name="Natvig D."/>
            <person name="Lalanne C."/>
            <person name="Gautier V."/>
            <person name="Ament-velasquez S.L."/>
            <person name="Kruys A."/>
            <person name="Hutchinson M.I."/>
            <person name="Powell A.J."/>
            <person name="Barry K."/>
            <person name="Miller A.N."/>
            <person name="Grigoriev I.V."/>
            <person name="Debuchy R."/>
            <person name="Gladieux P."/>
            <person name="Thoren M.H."/>
            <person name="Johannesson H."/>
        </authorList>
    </citation>
    <scope>NUCLEOTIDE SEQUENCE</scope>
    <source>
        <strain evidence="2">SMH3391-2</strain>
    </source>
</reference>
<sequence>MAGRHALHALDGRSKSAWGMILFFFSLGAAAAGEGEAQPEARISRTFPLPIPEMETFSSCYRIQCLYQQPTSWQLPTYYTYPFRAKQFLAHMCVCTHFHTEDRPARVAKGRFH</sequence>
<dbReference type="Proteomes" id="UP001174934">
    <property type="component" value="Unassembled WGS sequence"/>
</dbReference>
<evidence type="ECO:0000313" key="2">
    <source>
        <dbReference type="EMBL" id="KAK0617969.1"/>
    </source>
</evidence>
<evidence type="ECO:0000256" key="1">
    <source>
        <dbReference type="SAM" id="SignalP"/>
    </source>
</evidence>
<comment type="caution">
    <text evidence="2">The sequence shown here is derived from an EMBL/GenBank/DDBJ whole genome shotgun (WGS) entry which is preliminary data.</text>
</comment>
<name>A0AA39WM73_9PEZI</name>
<feature type="chain" id="PRO_5041321592" evidence="1">
    <location>
        <begin position="33"/>
        <end position="113"/>
    </location>
</feature>
<accession>A0AA39WM73</accession>
<feature type="signal peptide" evidence="1">
    <location>
        <begin position="1"/>
        <end position="32"/>
    </location>
</feature>